<dbReference type="GO" id="GO:0016646">
    <property type="term" value="F:oxidoreductase activity, acting on the CH-NH group of donors, NAD or NADP as acceptor"/>
    <property type="evidence" value="ECO:0007669"/>
    <property type="project" value="UniProtKB-ARBA"/>
</dbReference>
<evidence type="ECO:0000259" key="4">
    <source>
        <dbReference type="SMART" id="SM00903"/>
    </source>
</evidence>
<dbReference type="RefSeq" id="WP_286677739.1">
    <property type="nucleotide sequence ID" value="NZ_MNXI01000029.1"/>
</dbReference>
<feature type="domain" description="Flavin reductase like" evidence="4">
    <location>
        <begin position="11"/>
        <end position="160"/>
    </location>
</feature>
<organism evidence="5 6">
    <name type="scientific">Candidatus Aquicultor secundus</name>
    <dbReference type="NCBI Taxonomy" id="1973895"/>
    <lineage>
        <taxon>Bacteria</taxon>
        <taxon>Bacillati</taxon>
        <taxon>Actinomycetota</taxon>
        <taxon>Candidatus Aquicultoria</taxon>
        <taxon>Candidatus Aquicultorales</taxon>
        <taxon>Candidatus Aquicultoraceae</taxon>
        <taxon>Candidatus Aquicultor</taxon>
    </lineage>
</organism>
<comment type="cofactor">
    <cofactor evidence="1">
        <name>FMN</name>
        <dbReference type="ChEBI" id="CHEBI:58210"/>
    </cofactor>
</comment>
<gene>
    <name evidence="5" type="ORF">COY37_04100</name>
</gene>
<reference evidence="6" key="1">
    <citation type="submission" date="2017-09" db="EMBL/GenBank/DDBJ databases">
        <title>Depth-based differentiation of microbial function through sediment-hosted aquifers and enrichment of novel symbionts in the deep terrestrial subsurface.</title>
        <authorList>
            <person name="Probst A.J."/>
            <person name="Ladd B."/>
            <person name="Jarett J.K."/>
            <person name="Geller-Mcgrath D.E."/>
            <person name="Sieber C.M.K."/>
            <person name="Emerson J.B."/>
            <person name="Anantharaman K."/>
            <person name="Thomas B.C."/>
            <person name="Malmstrom R."/>
            <person name="Stieglmeier M."/>
            <person name="Klingl A."/>
            <person name="Woyke T."/>
            <person name="Ryan C.M."/>
            <person name="Banfield J.F."/>
        </authorList>
    </citation>
    <scope>NUCLEOTIDE SEQUENCE [LARGE SCALE GENOMIC DNA]</scope>
</reference>
<evidence type="ECO:0000256" key="1">
    <source>
        <dbReference type="ARBA" id="ARBA00001917"/>
    </source>
</evidence>
<evidence type="ECO:0000313" key="5">
    <source>
        <dbReference type="EMBL" id="PIZ40352.1"/>
    </source>
</evidence>
<proteinExistence type="inferred from homology"/>
<dbReference type="SUPFAM" id="SSF50475">
    <property type="entry name" value="FMN-binding split barrel"/>
    <property type="match status" value="1"/>
</dbReference>
<dbReference type="PANTHER" id="PTHR43567">
    <property type="entry name" value="FLAVOREDOXIN-RELATED-RELATED"/>
    <property type="match status" value="1"/>
</dbReference>
<dbReference type="GO" id="GO:0010181">
    <property type="term" value="F:FMN binding"/>
    <property type="evidence" value="ECO:0007669"/>
    <property type="project" value="InterPro"/>
</dbReference>
<sequence length="169" mass="18480">MRREFTGKKAMGAIGGPVVFITGAFSDQIGIMTANMLAGVTFAPPQVCVSLSHHSHTRSLIEPSGEFAVNAISPEQMELAKLIGRTTGNRVDKFKQFNVETFEGRIVQCPLVKAAYTVLECKVIHSLDLGTHTLYVGEVVGYHEPVKGSPLYLYHGNYYTLGEQIGSYK</sequence>
<protein>
    <recommendedName>
        <fullName evidence="4">Flavin reductase like domain-containing protein</fullName>
    </recommendedName>
</protein>
<dbReference type="InterPro" id="IPR012349">
    <property type="entry name" value="Split_barrel_FMN-bd"/>
</dbReference>
<dbReference type="SMART" id="SM00903">
    <property type="entry name" value="Flavin_Reduct"/>
    <property type="match status" value="1"/>
</dbReference>
<dbReference type="InterPro" id="IPR052174">
    <property type="entry name" value="Flavoredoxin"/>
</dbReference>
<keyword evidence="2" id="KW-0285">Flavoprotein</keyword>
<dbReference type="AlphaFoldDB" id="A0A2M7T8T1"/>
<evidence type="ECO:0000256" key="2">
    <source>
        <dbReference type="ARBA" id="ARBA00022630"/>
    </source>
</evidence>
<dbReference type="Gene3D" id="2.30.110.10">
    <property type="entry name" value="Electron Transport, Fmn-binding Protein, Chain A"/>
    <property type="match status" value="1"/>
</dbReference>
<evidence type="ECO:0000313" key="6">
    <source>
        <dbReference type="Proteomes" id="UP000230956"/>
    </source>
</evidence>
<dbReference type="Proteomes" id="UP000230956">
    <property type="component" value="Unassembled WGS sequence"/>
</dbReference>
<comment type="similarity">
    <text evidence="3">Belongs to the flavoredoxin family.</text>
</comment>
<dbReference type="PANTHER" id="PTHR43567:SF1">
    <property type="entry name" value="FLAVOREDOXIN"/>
    <property type="match status" value="1"/>
</dbReference>
<dbReference type="Pfam" id="PF01613">
    <property type="entry name" value="Flavin_Reduct"/>
    <property type="match status" value="1"/>
</dbReference>
<accession>A0A2M7T8T1</accession>
<dbReference type="InterPro" id="IPR002563">
    <property type="entry name" value="Flavin_Rdtase-like_dom"/>
</dbReference>
<name>A0A2M7T8T1_9ACTN</name>
<comment type="caution">
    <text evidence="5">The sequence shown here is derived from an EMBL/GenBank/DDBJ whole genome shotgun (WGS) entry which is preliminary data.</text>
</comment>
<dbReference type="EMBL" id="PFNG01000093">
    <property type="protein sequence ID" value="PIZ40352.1"/>
    <property type="molecule type" value="Genomic_DNA"/>
</dbReference>
<evidence type="ECO:0000256" key="3">
    <source>
        <dbReference type="ARBA" id="ARBA00038054"/>
    </source>
</evidence>